<dbReference type="EMBL" id="UYRV01000007">
    <property type="protein sequence ID" value="VDK40327.1"/>
    <property type="molecule type" value="Genomic_DNA"/>
</dbReference>
<reference evidence="1 2" key="1">
    <citation type="submission" date="2018-11" db="EMBL/GenBank/DDBJ databases">
        <authorList>
            <consortium name="Pathogen Informatics"/>
        </authorList>
    </citation>
    <scope>NUCLEOTIDE SEQUENCE [LARGE SCALE GENOMIC DNA]</scope>
</reference>
<dbReference type="Proteomes" id="UP000271889">
    <property type="component" value="Unassembled WGS sequence"/>
</dbReference>
<accession>A0A3P6Q4N0</accession>
<sequence length="173" mass="19284">MIVFYDEAFRYDTNTGRILAPASGWNAQDIYIHLGKLFNSAVCSRGAAQFVLGWKCAVRVRPLFLRRTALSRQREKLFSTIASFLHRRGLGTGRAHGSKHGSHYADYSKASQQFEKNVSAVQKLIAAAGLTYGFKVPRAEKTTRTSSRSRGVKSGFEAQPENVHISDEVRVFA</sequence>
<evidence type="ECO:0000313" key="2">
    <source>
        <dbReference type="Proteomes" id="UP000271889"/>
    </source>
</evidence>
<dbReference type="OrthoDB" id="5917859at2759"/>
<proteinExistence type="predicted"/>
<gene>
    <name evidence="1" type="ORF">CGOC_LOCUS11</name>
</gene>
<dbReference type="AlphaFoldDB" id="A0A3P6Q4N0"/>
<protein>
    <submittedName>
        <fullName evidence="1">Uncharacterized protein</fullName>
    </submittedName>
</protein>
<name>A0A3P6Q4N0_CYLGO</name>
<keyword evidence="2" id="KW-1185">Reference proteome</keyword>
<evidence type="ECO:0000313" key="1">
    <source>
        <dbReference type="EMBL" id="VDK40327.1"/>
    </source>
</evidence>
<organism evidence="1 2">
    <name type="scientific">Cylicostephanus goldi</name>
    <name type="common">Nematode worm</name>
    <dbReference type="NCBI Taxonomy" id="71465"/>
    <lineage>
        <taxon>Eukaryota</taxon>
        <taxon>Metazoa</taxon>
        <taxon>Ecdysozoa</taxon>
        <taxon>Nematoda</taxon>
        <taxon>Chromadorea</taxon>
        <taxon>Rhabditida</taxon>
        <taxon>Rhabditina</taxon>
        <taxon>Rhabditomorpha</taxon>
        <taxon>Strongyloidea</taxon>
        <taxon>Strongylidae</taxon>
        <taxon>Cylicostephanus</taxon>
    </lineage>
</organism>